<accession>A0A6C0B8I0</accession>
<organism evidence="2">
    <name type="scientific">viral metagenome</name>
    <dbReference type="NCBI Taxonomy" id="1070528"/>
    <lineage>
        <taxon>unclassified sequences</taxon>
        <taxon>metagenomes</taxon>
        <taxon>organismal metagenomes</taxon>
    </lineage>
</organism>
<name>A0A6C0B8I0_9ZZZZ</name>
<sequence length="433" mass="50451">MAAASMEVETTDTIPIPEYYKELNDIWSKHKPIELKRYEGNTDLVLTNTYDITLPNLDVDTATQEKMLTVYSREIIPVFEVVKSKEEYKIIQIILAWKMSDLHYGPPPTLAYIDTKVEFTNEKEIERYISRQKPRKKQEKLRLELYEIKGEIDILNSKRETYDTVVYLDLHGVLLEESVDGPTIDFGLKMTKAGYCTPGLYPVCGVPEFSDSNFTFITATKPGVINIEDLATFYGQVETIVNRQLRTRNIDILELQKEFRQLKQKFILDTNAKYSAQQKLELFKGDWENYESDKGWGITVNKWLNKKLVPDKTFGIPVRILYDEPGKTPLDKLHLFDRILEHNGRPTRTLRSDKEDDVFITTNEVVQYLIDAGRKNVLIIDTSCFDQELYHDIRTKRRLVREAVKHGVASVEGGTRKIKNKKRRKSKRKKYCM</sequence>
<proteinExistence type="predicted"/>
<protein>
    <submittedName>
        <fullName evidence="2">Uncharacterized protein</fullName>
    </submittedName>
</protein>
<dbReference type="EMBL" id="MN739095">
    <property type="protein sequence ID" value="QHS88342.1"/>
    <property type="molecule type" value="Genomic_DNA"/>
</dbReference>
<evidence type="ECO:0000256" key="1">
    <source>
        <dbReference type="SAM" id="MobiDB-lite"/>
    </source>
</evidence>
<reference evidence="2" key="1">
    <citation type="journal article" date="2020" name="Nature">
        <title>Giant virus diversity and host interactions through global metagenomics.</title>
        <authorList>
            <person name="Schulz F."/>
            <person name="Roux S."/>
            <person name="Paez-Espino D."/>
            <person name="Jungbluth S."/>
            <person name="Walsh D.A."/>
            <person name="Denef V.J."/>
            <person name="McMahon K.D."/>
            <person name="Konstantinidis K.T."/>
            <person name="Eloe-Fadrosh E.A."/>
            <person name="Kyrpides N.C."/>
            <person name="Woyke T."/>
        </authorList>
    </citation>
    <scope>NUCLEOTIDE SEQUENCE</scope>
    <source>
        <strain evidence="2">GVMAG-M-3300010158-55</strain>
    </source>
</reference>
<dbReference type="AlphaFoldDB" id="A0A6C0B8I0"/>
<feature type="region of interest" description="Disordered" evidence="1">
    <location>
        <begin position="412"/>
        <end position="433"/>
    </location>
</feature>
<feature type="compositionally biased region" description="Basic residues" evidence="1">
    <location>
        <begin position="416"/>
        <end position="433"/>
    </location>
</feature>
<evidence type="ECO:0000313" key="2">
    <source>
        <dbReference type="EMBL" id="QHS88342.1"/>
    </source>
</evidence>